<dbReference type="KEGG" id="nba:CUN60_09910"/>
<protein>
    <submittedName>
        <fullName evidence="3">Uncharacterized protein</fullName>
    </submittedName>
</protein>
<reference evidence="4" key="1">
    <citation type="submission" date="2017-11" db="EMBL/GenBank/DDBJ databases">
        <authorList>
            <person name="Chan K.G."/>
            <person name="Lee L.S."/>
        </authorList>
    </citation>
    <scope>NUCLEOTIDE SEQUENCE [LARGE SCALE GENOMIC DNA]</scope>
    <source>
        <strain evidence="4">DSM 100970</strain>
    </source>
</reference>
<dbReference type="RefSeq" id="WP_102951886.1">
    <property type="nucleotide sequence ID" value="NZ_CP024847.1"/>
</dbReference>
<evidence type="ECO:0000313" key="4">
    <source>
        <dbReference type="Proteomes" id="UP000236655"/>
    </source>
</evidence>
<dbReference type="Proteomes" id="UP000236655">
    <property type="component" value="Chromosome"/>
</dbReference>
<name>A0A2I7N808_9NEIS</name>
<keyword evidence="4" id="KW-1185">Reference proteome</keyword>
<feature type="region of interest" description="Disordered" evidence="1">
    <location>
        <begin position="85"/>
        <end position="105"/>
    </location>
</feature>
<feature type="signal peptide" evidence="2">
    <location>
        <begin position="1"/>
        <end position="18"/>
    </location>
</feature>
<evidence type="ECO:0000313" key="3">
    <source>
        <dbReference type="EMBL" id="AUR52597.1"/>
    </source>
</evidence>
<dbReference type="AlphaFoldDB" id="A0A2I7N808"/>
<gene>
    <name evidence="3" type="ORF">CUN60_09910</name>
</gene>
<evidence type="ECO:0000256" key="1">
    <source>
        <dbReference type="SAM" id="MobiDB-lite"/>
    </source>
</evidence>
<accession>A0A2I7N808</accession>
<sequence length="105" mass="11315">MKKLILILELIIIKSVFAVNPIPPVPGAPQAGNYYINGTYGSTMTVNGNTTYYSNGQYQGQSPANGNNPIFQNRNQQSIINTVPAANNSQEQLMNSTPTDSINAP</sequence>
<proteinExistence type="predicted"/>
<evidence type="ECO:0000256" key="2">
    <source>
        <dbReference type="SAM" id="SignalP"/>
    </source>
</evidence>
<feature type="chain" id="PRO_5014339107" evidence="2">
    <location>
        <begin position="19"/>
        <end position="105"/>
    </location>
</feature>
<keyword evidence="2" id="KW-0732">Signal</keyword>
<organism evidence="3 4">
    <name type="scientific">Aquella oligotrophica</name>
    <dbReference type="NCBI Taxonomy" id="2067065"/>
    <lineage>
        <taxon>Bacteria</taxon>
        <taxon>Pseudomonadati</taxon>
        <taxon>Pseudomonadota</taxon>
        <taxon>Betaproteobacteria</taxon>
        <taxon>Neisseriales</taxon>
        <taxon>Neisseriaceae</taxon>
        <taxon>Aquella</taxon>
    </lineage>
</organism>
<dbReference type="EMBL" id="CP024847">
    <property type="protein sequence ID" value="AUR52597.1"/>
    <property type="molecule type" value="Genomic_DNA"/>
</dbReference>